<gene>
    <name evidence="1" type="ORF">DICVIV_03231</name>
</gene>
<reference evidence="2" key="2">
    <citation type="journal article" date="2016" name="Sci. Rep.">
        <title>Dictyocaulus viviparus genome, variome and transcriptome elucidate lungworm biology and support future intervention.</title>
        <authorList>
            <person name="McNulty S.N."/>
            <person name="Strube C."/>
            <person name="Rosa B.A."/>
            <person name="Martin J.C."/>
            <person name="Tyagi R."/>
            <person name="Choi Y.J."/>
            <person name="Wang Q."/>
            <person name="Hallsworth Pepin K."/>
            <person name="Zhang X."/>
            <person name="Ozersky P."/>
            <person name="Wilson R.K."/>
            <person name="Sternberg P.W."/>
            <person name="Gasser R.B."/>
            <person name="Mitreva M."/>
        </authorList>
    </citation>
    <scope>NUCLEOTIDE SEQUENCE [LARGE SCALE GENOMIC DNA]</scope>
    <source>
        <strain evidence="2">HannoverDv2000</strain>
    </source>
</reference>
<keyword evidence="1" id="KW-0436">Ligase</keyword>
<dbReference type="CDD" id="cd23814">
    <property type="entry name" value="UEV_AKTIP"/>
    <property type="match status" value="1"/>
</dbReference>
<evidence type="ECO:0000313" key="2">
    <source>
        <dbReference type="Proteomes" id="UP000053766"/>
    </source>
</evidence>
<dbReference type="SUPFAM" id="SSF54495">
    <property type="entry name" value="UBC-like"/>
    <property type="match status" value="1"/>
</dbReference>
<dbReference type="EMBL" id="KN716201">
    <property type="protein sequence ID" value="KJH50639.1"/>
    <property type="molecule type" value="Genomic_DNA"/>
</dbReference>
<dbReference type="Gene3D" id="3.10.110.10">
    <property type="entry name" value="Ubiquitin Conjugating Enzyme"/>
    <property type="match status" value="1"/>
</dbReference>
<keyword evidence="2" id="KW-1185">Reference proteome</keyword>
<dbReference type="OrthoDB" id="5596422at2759"/>
<dbReference type="STRING" id="29172.A0A0D8Y3N5"/>
<evidence type="ECO:0000313" key="1">
    <source>
        <dbReference type="EMBL" id="KJH50639.1"/>
    </source>
</evidence>
<reference evidence="1 2" key="1">
    <citation type="submission" date="2013-11" db="EMBL/GenBank/DDBJ databases">
        <title>Draft genome of the bovine lungworm Dictyocaulus viviparus.</title>
        <authorList>
            <person name="Mitreva M."/>
        </authorList>
    </citation>
    <scope>NUCLEOTIDE SEQUENCE [LARGE SCALE GENOMIC DNA]</scope>
    <source>
        <strain evidence="1 2">HannoverDv2000</strain>
    </source>
</reference>
<dbReference type="InterPro" id="IPR016135">
    <property type="entry name" value="UBQ-conjugating_enzyme/RWD"/>
</dbReference>
<accession>A0A0D8Y3N5</accession>
<name>A0A0D8Y3N5_DICVI</name>
<sequence length="454" mass="51518">MLSLRNVGLVRVHIRCASFQKIPTNAGKVPPTLEEFDPLNPGEWQLGAGGKILPRLPEGTKVGKLVMGKYGLYCPKLRKRVETYSRGLDEGRKSEDAGPFDRACTRIVKVLVLRIINPGFWSMRSGQRASIGNAVNECEFAVEAKAVEPLKLIPLYLTRHALSSEYARVCRQPIDVWFGLLFIRRGVYGGGIFRFNEVKFDLPIFHPDICPMSYVLDLRRYFPEGWKKDKHHIQNVLLVVQRLFFSSFEFDPNTCVNPTAVITWRNDRSKFKSTAKICVNQSRMEVYDEPQNSDDANVLRLTPWDPSLHEQIRFRMMLYGGGACDKFNWERIDKQTNNHAEGLSWVDTEAMTYMTVPVKELHFSEMGNIGTQSDASHKVHGIERLDLSGIQHEEILESDRSDSVSVYPISLPSTTLSSPEHRKSEAGSTRKLVLNNVCSTHKSSHAAYEEVTDV</sequence>
<organism evidence="1 2">
    <name type="scientific">Dictyocaulus viviparus</name>
    <name type="common">Bovine lungworm</name>
    <dbReference type="NCBI Taxonomy" id="29172"/>
    <lineage>
        <taxon>Eukaryota</taxon>
        <taxon>Metazoa</taxon>
        <taxon>Ecdysozoa</taxon>
        <taxon>Nematoda</taxon>
        <taxon>Chromadorea</taxon>
        <taxon>Rhabditida</taxon>
        <taxon>Rhabditina</taxon>
        <taxon>Rhabditomorpha</taxon>
        <taxon>Strongyloidea</taxon>
        <taxon>Metastrongylidae</taxon>
        <taxon>Dictyocaulus</taxon>
    </lineage>
</organism>
<proteinExistence type="predicted"/>
<dbReference type="Proteomes" id="UP000053766">
    <property type="component" value="Unassembled WGS sequence"/>
</dbReference>
<protein>
    <submittedName>
        <fullName evidence="1">Ubiquitin--protein ligase</fullName>
    </submittedName>
</protein>
<dbReference type="AlphaFoldDB" id="A0A0D8Y3N5"/>
<dbReference type="GO" id="GO:0016874">
    <property type="term" value="F:ligase activity"/>
    <property type="evidence" value="ECO:0007669"/>
    <property type="project" value="UniProtKB-KW"/>
</dbReference>